<feature type="domain" description="ABC transporter" evidence="8">
    <location>
        <begin position="21"/>
        <end position="256"/>
    </location>
</feature>
<dbReference type="InterPro" id="IPR047817">
    <property type="entry name" value="ABC2_TM_bact-type"/>
</dbReference>
<dbReference type="Gene3D" id="3.40.1710.10">
    <property type="entry name" value="abc type-2 transporter like domain"/>
    <property type="match status" value="1"/>
</dbReference>
<evidence type="ECO:0000259" key="9">
    <source>
        <dbReference type="PROSITE" id="PS51012"/>
    </source>
</evidence>
<feature type="transmembrane region" description="Helical" evidence="7">
    <location>
        <begin position="784"/>
        <end position="804"/>
    </location>
</feature>
<proteinExistence type="predicted"/>
<dbReference type="NCBIfam" id="NF033858">
    <property type="entry name" value="ABC2_perm_RbbA"/>
    <property type="match status" value="1"/>
</dbReference>
<protein>
    <submittedName>
        <fullName evidence="10">PM1982 protein</fullName>
    </submittedName>
</protein>
<dbReference type="InterPro" id="IPR003439">
    <property type="entry name" value="ABC_transporter-like_ATP-bd"/>
</dbReference>
<comment type="subcellular location">
    <subcellularLocation>
        <location evidence="1">Membrane</location>
        <topology evidence="1">Multi-pass membrane protein</topology>
    </subcellularLocation>
</comment>
<dbReference type="PROSITE" id="PS51012">
    <property type="entry name" value="ABC_TM2"/>
    <property type="match status" value="1"/>
</dbReference>
<feature type="transmembrane region" description="Helical" evidence="7">
    <location>
        <begin position="732"/>
        <end position="755"/>
    </location>
</feature>
<keyword evidence="6 7" id="KW-0472">Membrane</keyword>
<evidence type="ECO:0000256" key="4">
    <source>
        <dbReference type="ARBA" id="ARBA00022840"/>
    </source>
</evidence>
<feature type="transmembrane region" description="Helical" evidence="7">
    <location>
        <begin position="577"/>
        <end position="597"/>
    </location>
</feature>
<evidence type="ECO:0000256" key="5">
    <source>
        <dbReference type="ARBA" id="ARBA00022989"/>
    </source>
</evidence>
<dbReference type="SUPFAM" id="SSF52540">
    <property type="entry name" value="P-loop containing nucleoside triphosphate hydrolases"/>
    <property type="match status" value="2"/>
</dbReference>
<dbReference type="PROSITE" id="PS50893">
    <property type="entry name" value="ABC_TRANSPORTER_2"/>
    <property type="match status" value="2"/>
</dbReference>
<evidence type="ECO:0000256" key="3">
    <source>
        <dbReference type="ARBA" id="ARBA00022741"/>
    </source>
</evidence>
<dbReference type="Pfam" id="PF00005">
    <property type="entry name" value="ABC_tran"/>
    <property type="match status" value="2"/>
</dbReference>
<evidence type="ECO:0000259" key="8">
    <source>
        <dbReference type="PROSITE" id="PS50893"/>
    </source>
</evidence>
<evidence type="ECO:0000313" key="10">
    <source>
        <dbReference type="EMBL" id="AMK08425.1"/>
    </source>
</evidence>
<feature type="transmembrane region" description="Helical" evidence="7">
    <location>
        <begin position="903"/>
        <end position="922"/>
    </location>
</feature>
<keyword evidence="2 7" id="KW-0812">Transmembrane</keyword>
<feature type="transmembrane region" description="Helical" evidence="7">
    <location>
        <begin position="870"/>
        <end position="891"/>
    </location>
</feature>
<dbReference type="InterPro" id="IPR047651">
    <property type="entry name" value="ABC2_perm_RbbA"/>
</dbReference>
<evidence type="ECO:0000256" key="2">
    <source>
        <dbReference type="ARBA" id="ARBA00022692"/>
    </source>
</evidence>
<dbReference type="PANTHER" id="PTHR43038:SF4">
    <property type="entry name" value="RIBOSOME-ASSOCIATED ATPASE"/>
    <property type="match status" value="1"/>
</dbReference>
<dbReference type="InterPro" id="IPR017871">
    <property type="entry name" value="ABC_transporter-like_CS"/>
</dbReference>
<keyword evidence="5 7" id="KW-1133">Transmembrane helix</keyword>
<keyword evidence="3" id="KW-0547">Nucleotide-binding</keyword>
<dbReference type="GO" id="GO:0005524">
    <property type="term" value="F:ATP binding"/>
    <property type="evidence" value="ECO:0007669"/>
    <property type="project" value="UniProtKB-KW"/>
</dbReference>
<accession>A0A126QI23</accession>
<dbReference type="InterPro" id="IPR003593">
    <property type="entry name" value="AAA+_ATPase"/>
</dbReference>
<keyword evidence="4" id="KW-0067">ATP-binding</keyword>
<reference evidence="10" key="1">
    <citation type="submission" date="2015-01" db="EMBL/GenBank/DDBJ databases">
        <title>Draft genome sequence of Pasteurella multocida isolated from alpaca pneumonia.</title>
        <authorList>
            <person name="Maturrano L."/>
            <person name="Hurtado R."/>
            <person name="Allasi N."/>
            <person name="Juscamayta E."/>
            <person name="Fernandez D."/>
            <person name="Maximiliano J."/>
            <person name="Rimac R."/>
            <person name="Rosadio R."/>
        </authorList>
    </citation>
    <scope>NUCLEOTIDE SEQUENCE</scope>
    <source>
        <strain evidence="10">UNMSM</strain>
    </source>
</reference>
<evidence type="ECO:0000256" key="6">
    <source>
        <dbReference type="ARBA" id="ARBA00023136"/>
    </source>
</evidence>
<dbReference type="PROSITE" id="PS00211">
    <property type="entry name" value="ABC_TRANSPORTER_1"/>
    <property type="match status" value="1"/>
</dbReference>
<name>A0A126QI23_PASMD</name>
<feature type="domain" description="ABC transmembrane type-2" evidence="9">
    <location>
        <begin position="689"/>
        <end position="925"/>
    </location>
</feature>
<dbReference type="InterPro" id="IPR027417">
    <property type="entry name" value="P-loop_NTPase"/>
</dbReference>
<dbReference type="Gene3D" id="3.40.50.300">
    <property type="entry name" value="P-loop containing nucleotide triphosphate hydrolases"/>
    <property type="match status" value="2"/>
</dbReference>
<dbReference type="EMBL" id="KP660586">
    <property type="protein sequence ID" value="AMK08425.1"/>
    <property type="molecule type" value="Genomic_DNA"/>
</dbReference>
<dbReference type="PANTHER" id="PTHR43038">
    <property type="entry name" value="ATP-BINDING CASSETTE, SUB-FAMILY H, MEMBER 1"/>
    <property type="match status" value="1"/>
</dbReference>
<organism evidence="10">
    <name type="scientific">Pasteurella multocida</name>
    <dbReference type="NCBI Taxonomy" id="747"/>
    <lineage>
        <taxon>Bacteria</taxon>
        <taxon>Pseudomonadati</taxon>
        <taxon>Pseudomonadota</taxon>
        <taxon>Gammaproteobacteria</taxon>
        <taxon>Pasteurellales</taxon>
        <taxon>Pasteurellaceae</taxon>
        <taxon>Pasteurella</taxon>
    </lineage>
</organism>
<dbReference type="GO" id="GO:0016887">
    <property type="term" value="F:ATP hydrolysis activity"/>
    <property type="evidence" value="ECO:0007669"/>
    <property type="project" value="InterPro"/>
</dbReference>
<dbReference type="GO" id="GO:0140359">
    <property type="term" value="F:ABC-type transporter activity"/>
    <property type="evidence" value="ECO:0007669"/>
    <property type="project" value="InterPro"/>
</dbReference>
<dbReference type="GO" id="GO:0016020">
    <property type="term" value="C:membrane"/>
    <property type="evidence" value="ECO:0007669"/>
    <property type="project" value="UniProtKB-SubCell"/>
</dbReference>
<evidence type="ECO:0000256" key="7">
    <source>
        <dbReference type="SAM" id="Phobius"/>
    </source>
</evidence>
<feature type="domain" description="ABC transporter" evidence="8">
    <location>
        <begin position="286"/>
        <end position="516"/>
    </location>
</feature>
<dbReference type="Pfam" id="PF12698">
    <property type="entry name" value="ABC2_membrane_3"/>
    <property type="match status" value="1"/>
</dbReference>
<dbReference type="SMART" id="SM00382">
    <property type="entry name" value="AAA"/>
    <property type="match status" value="2"/>
</dbReference>
<dbReference type="CDD" id="cd03230">
    <property type="entry name" value="ABC_DR_subfamily_A"/>
    <property type="match status" value="1"/>
</dbReference>
<dbReference type="InterPro" id="IPR013525">
    <property type="entry name" value="ABC2_TM"/>
</dbReference>
<gene>
    <name evidence="10" type="primary">PM1982</name>
</gene>
<evidence type="ECO:0000256" key="1">
    <source>
        <dbReference type="ARBA" id="ARBA00004141"/>
    </source>
</evidence>
<feature type="transmembrane region" description="Helical" evidence="7">
    <location>
        <begin position="842"/>
        <end position="863"/>
    </location>
</feature>
<feature type="transmembrane region" description="Helical" evidence="7">
    <location>
        <begin position="811"/>
        <end position="836"/>
    </location>
</feature>
<dbReference type="AlphaFoldDB" id="A0A126QI23"/>
<sequence>MASQATTSLTRLSAGGGMNTIRVVNVTHTYQKTTALDQVSLSLPAGSTVGLIGPDGVGKSTLLSLLAGVKILQQGQITVFGLSQAEKAERECLLKRIAFMPQGLGRNLYPTLSVYENIEFHACLFGLSQTQRQQRIQRLLLATGLAPFQKRAAGNLSGGMKQKLSLCCALVHNPDLLILDEPTTGVDPLSRQQFWTLVNELRHENPAMTVLVATAYIEEAAQFEHLIAMDEGKILMSAPTQQVLEATMSDNLEQAYIKLLPETKQTHWHAEQIPPFCADPTLPFAIEAERLTKKFGTFTAVDQVSFNIPQGEVFGFLGSNGCGKSTTMKMLTGLLDATEGTATLLGEPIDSGKMETRQQVGYMSQAFSLYEELTIRQNLLLHAKLYDLTGERATQVVSQALDQFQLIDVAEKLPRDLSLGIRQRLQLAAACLHHPKVLILDEPTSGVDPAARDMFWQYLIQLSREEKITIFVSTHFMNEALRCDRISLMHRGKVLAVGTPESLCQQRQTDNLEEAFIAFLADYPETEVPVTSSQVPSSVVAPPHNQDMTHSSSLWLWFNSIWTFARRESKEILRDHIRLIFIILGPIILLFAGSWGLSFDTNSQNFAVLDQDQSAESRQLIEAFEQSAYFNAIAPLNVRSDLATLLKTGQARLLIEIPHHFGRDLLQQRQPEIAFYIDGSMPFTGENIVSYIQQILRQYQTQLYQQQGIDLPQLAQLEVRFMYNQTFRSVNAISPGLIMVTLMLIPSMMTALAVVREKEIGSITNLYGSPASVLQYVLGKQLPYVFLALTSYFLLVAMTVWIIGVDITGSFWAMTLGALCLILSATAFGLLVSAFVKSQVAAIFATAIISIVPTINFSGLLYPRSTITGLGYWMGVSFPTSWYHLISLGAFTKGLGMKSFLHLYLILLLFFAVYLGLTCFLLKKQEK</sequence>